<evidence type="ECO:0000256" key="1">
    <source>
        <dbReference type="SAM" id="MobiDB-lite"/>
    </source>
</evidence>
<evidence type="ECO:0000313" key="3">
    <source>
        <dbReference type="Proteomes" id="UP000054321"/>
    </source>
</evidence>
<dbReference type="Proteomes" id="UP000054321">
    <property type="component" value="Unassembled WGS sequence"/>
</dbReference>
<gene>
    <name evidence="2" type="ORF">OIDMADRAFT_174081</name>
</gene>
<dbReference type="AlphaFoldDB" id="A0A0C3DY14"/>
<dbReference type="EMBL" id="KN832870">
    <property type="protein sequence ID" value="KIN07008.1"/>
    <property type="molecule type" value="Genomic_DNA"/>
</dbReference>
<proteinExistence type="predicted"/>
<organism evidence="2 3">
    <name type="scientific">Oidiodendron maius (strain Zn)</name>
    <dbReference type="NCBI Taxonomy" id="913774"/>
    <lineage>
        <taxon>Eukaryota</taxon>
        <taxon>Fungi</taxon>
        <taxon>Dikarya</taxon>
        <taxon>Ascomycota</taxon>
        <taxon>Pezizomycotina</taxon>
        <taxon>Leotiomycetes</taxon>
        <taxon>Leotiomycetes incertae sedis</taxon>
        <taxon>Myxotrichaceae</taxon>
        <taxon>Oidiodendron</taxon>
    </lineage>
</organism>
<keyword evidence="3" id="KW-1185">Reference proteome</keyword>
<name>A0A0C3DY14_OIDMZ</name>
<dbReference type="OrthoDB" id="4531270at2759"/>
<accession>A0A0C3DY14</accession>
<evidence type="ECO:0000313" key="2">
    <source>
        <dbReference type="EMBL" id="KIN07008.1"/>
    </source>
</evidence>
<sequence length="111" mass="12065">MPKNPYKVYEGASEGLSMASSAAGAATGFSNPMGGVLNAQKAYHMHQYGKLQKKGMEQALANEERAIQRRREMETPQAKASDMTYGANGITKENGYIRDSDGKITYVGVKK</sequence>
<reference evidence="3" key="2">
    <citation type="submission" date="2015-01" db="EMBL/GenBank/DDBJ databases">
        <title>Evolutionary Origins and Diversification of the Mycorrhizal Mutualists.</title>
        <authorList>
            <consortium name="DOE Joint Genome Institute"/>
            <consortium name="Mycorrhizal Genomics Consortium"/>
            <person name="Kohler A."/>
            <person name="Kuo A."/>
            <person name="Nagy L.G."/>
            <person name="Floudas D."/>
            <person name="Copeland A."/>
            <person name="Barry K.W."/>
            <person name="Cichocki N."/>
            <person name="Veneault-Fourrey C."/>
            <person name="LaButti K."/>
            <person name="Lindquist E.A."/>
            <person name="Lipzen A."/>
            <person name="Lundell T."/>
            <person name="Morin E."/>
            <person name="Murat C."/>
            <person name="Riley R."/>
            <person name="Ohm R."/>
            <person name="Sun H."/>
            <person name="Tunlid A."/>
            <person name="Henrissat B."/>
            <person name="Grigoriev I.V."/>
            <person name="Hibbett D.S."/>
            <person name="Martin F."/>
        </authorList>
    </citation>
    <scope>NUCLEOTIDE SEQUENCE [LARGE SCALE GENOMIC DNA]</scope>
    <source>
        <strain evidence="3">Zn</strain>
    </source>
</reference>
<dbReference type="InParanoid" id="A0A0C3DY14"/>
<protein>
    <submittedName>
        <fullName evidence="2">Uncharacterized protein</fullName>
    </submittedName>
</protein>
<reference evidence="2 3" key="1">
    <citation type="submission" date="2014-04" db="EMBL/GenBank/DDBJ databases">
        <authorList>
            <consortium name="DOE Joint Genome Institute"/>
            <person name="Kuo A."/>
            <person name="Martino E."/>
            <person name="Perotto S."/>
            <person name="Kohler A."/>
            <person name="Nagy L.G."/>
            <person name="Floudas D."/>
            <person name="Copeland A."/>
            <person name="Barry K.W."/>
            <person name="Cichocki N."/>
            <person name="Veneault-Fourrey C."/>
            <person name="LaButti K."/>
            <person name="Lindquist E.A."/>
            <person name="Lipzen A."/>
            <person name="Lundell T."/>
            <person name="Morin E."/>
            <person name="Murat C."/>
            <person name="Sun H."/>
            <person name="Tunlid A."/>
            <person name="Henrissat B."/>
            <person name="Grigoriev I.V."/>
            <person name="Hibbett D.S."/>
            <person name="Martin F."/>
            <person name="Nordberg H.P."/>
            <person name="Cantor M.N."/>
            <person name="Hua S.X."/>
        </authorList>
    </citation>
    <scope>NUCLEOTIDE SEQUENCE [LARGE SCALE GENOMIC DNA]</scope>
    <source>
        <strain evidence="2 3">Zn</strain>
    </source>
</reference>
<feature type="region of interest" description="Disordered" evidence="1">
    <location>
        <begin position="70"/>
        <end position="92"/>
    </location>
</feature>
<dbReference type="HOGENOM" id="CLU_2223257_0_0_1"/>